<organism evidence="2 3">
    <name type="scientific">Ascochyta lentis</name>
    <dbReference type="NCBI Taxonomy" id="205686"/>
    <lineage>
        <taxon>Eukaryota</taxon>
        <taxon>Fungi</taxon>
        <taxon>Dikarya</taxon>
        <taxon>Ascomycota</taxon>
        <taxon>Pezizomycotina</taxon>
        <taxon>Dothideomycetes</taxon>
        <taxon>Pleosporomycetidae</taxon>
        <taxon>Pleosporales</taxon>
        <taxon>Pleosporineae</taxon>
        <taxon>Didymellaceae</taxon>
        <taxon>Ascochyta</taxon>
    </lineage>
</organism>
<evidence type="ECO:0000313" key="2">
    <source>
        <dbReference type="EMBL" id="KAF9691923.1"/>
    </source>
</evidence>
<dbReference type="AlphaFoldDB" id="A0A8H7IYR7"/>
<evidence type="ECO:0000313" key="3">
    <source>
        <dbReference type="Proteomes" id="UP000651452"/>
    </source>
</evidence>
<dbReference type="CDD" id="cd09917">
    <property type="entry name" value="F-box_SF"/>
    <property type="match status" value="1"/>
</dbReference>
<gene>
    <name evidence="2" type="ORF">EKO04_010049</name>
</gene>
<dbReference type="SUPFAM" id="SSF81383">
    <property type="entry name" value="F-box domain"/>
    <property type="match status" value="1"/>
</dbReference>
<dbReference type="PROSITE" id="PS50181">
    <property type="entry name" value="FBOX"/>
    <property type="match status" value="1"/>
</dbReference>
<dbReference type="InterPro" id="IPR036047">
    <property type="entry name" value="F-box-like_dom_sf"/>
</dbReference>
<comment type="caution">
    <text evidence="2">The sequence shown here is derived from an EMBL/GenBank/DDBJ whole genome shotgun (WGS) entry which is preliminary data.</text>
</comment>
<proteinExistence type="predicted"/>
<reference evidence="2" key="2">
    <citation type="submission" date="2020-09" db="EMBL/GenBank/DDBJ databases">
        <title>Reference genome assembly for Australian Ascochyta lentis isolate Al4.</title>
        <authorList>
            <person name="Lee R.C."/>
            <person name="Farfan-Caceres L.M."/>
            <person name="Debler J.W."/>
            <person name="Williams A.H."/>
            <person name="Henares B.M."/>
        </authorList>
    </citation>
    <scope>NUCLEOTIDE SEQUENCE</scope>
    <source>
        <strain evidence="2">Al4</strain>
    </source>
</reference>
<protein>
    <recommendedName>
        <fullName evidence="1">F-box domain-containing protein</fullName>
    </recommendedName>
</protein>
<name>A0A8H7IYR7_9PLEO</name>
<accession>A0A8H7IYR7</accession>
<dbReference type="Proteomes" id="UP000651452">
    <property type="component" value="Unassembled WGS sequence"/>
</dbReference>
<keyword evidence="3" id="KW-1185">Reference proteome</keyword>
<sequence length="486" mass="55810">MNDLPDDVLIHIFSSCDIETLFALRLTCTSFCAAIQVYIKIIAPLSARATFPNCDLLLTPPKNGYTLRWLRDLIPAQLASIILDKDKLRRHPYVSSGFPYGIPSESACTEATYWRQRLTNGWRVLRSFHLISARVYSSKDGELKRPSTFRKVSGGVRTSRIWQVVSCPYAGCTEHGMRHLFDSRQRCDSDCSHAGETRGSKDPIAEVRRKESLVLRRRLAHMKLLQDQDLLDYVYLWRLLLHTFRPYSKPETPKWDSTHGRSSASIPHPNWPTIISDIAQGCSWLNWFILHVGTAPFLEQWSLAPSRSDHTTNNAVRDSIWESWNPRSTHQSEIEREYIAKFEFSLRKRCLSSERLKRLEAEISRGRNINTISLDCIPCYYDQHHRIPRPPADFPWYAPGQCVWLDGEWGLNCTPGTSWTQPGVLKGNLVRLRRQSQDNEVDEMETSVDECEQGPLANLHYLVYLGIEEAGKLWPGSESDGPEFAF</sequence>
<dbReference type="EMBL" id="RZGK01000019">
    <property type="protein sequence ID" value="KAF9691923.1"/>
    <property type="molecule type" value="Genomic_DNA"/>
</dbReference>
<dbReference type="Pfam" id="PF00646">
    <property type="entry name" value="F-box"/>
    <property type="match status" value="1"/>
</dbReference>
<feature type="domain" description="F-box" evidence="1">
    <location>
        <begin position="1"/>
        <end position="31"/>
    </location>
</feature>
<evidence type="ECO:0000259" key="1">
    <source>
        <dbReference type="PROSITE" id="PS50181"/>
    </source>
</evidence>
<dbReference type="InterPro" id="IPR001810">
    <property type="entry name" value="F-box_dom"/>
</dbReference>
<dbReference type="OrthoDB" id="5279806at2759"/>
<dbReference type="SMART" id="SM00256">
    <property type="entry name" value="FBOX"/>
    <property type="match status" value="1"/>
</dbReference>
<reference evidence="2" key="1">
    <citation type="submission" date="2018-12" db="EMBL/GenBank/DDBJ databases">
        <authorList>
            <person name="Syme R.A."/>
            <person name="Farfan-Caceres L."/>
            <person name="Lichtenzveig J."/>
        </authorList>
    </citation>
    <scope>NUCLEOTIDE SEQUENCE</scope>
    <source>
        <strain evidence="2">Al4</strain>
    </source>
</reference>